<feature type="region of interest" description="Disordered" evidence="1">
    <location>
        <begin position="248"/>
        <end position="358"/>
    </location>
</feature>
<gene>
    <name evidence="2" type="ORF">PFISCL1PPCAC_15572</name>
</gene>
<evidence type="ECO:0000313" key="3">
    <source>
        <dbReference type="Proteomes" id="UP001432322"/>
    </source>
</evidence>
<feature type="compositionally biased region" description="Acidic residues" evidence="1">
    <location>
        <begin position="432"/>
        <end position="442"/>
    </location>
</feature>
<dbReference type="Proteomes" id="UP001432322">
    <property type="component" value="Unassembled WGS sequence"/>
</dbReference>
<feature type="region of interest" description="Disordered" evidence="1">
    <location>
        <begin position="525"/>
        <end position="560"/>
    </location>
</feature>
<accession>A0AAV5VXK4</accession>
<reference evidence="2" key="1">
    <citation type="submission" date="2023-10" db="EMBL/GenBank/DDBJ databases">
        <title>Genome assembly of Pristionchus species.</title>
        <authorList>
            <person name="Yoshida K."/>
            <person name="Sommer R.J."/>
        </authorList>
    </citation>
    <scope>NUCLEOTIDE SEQUENCE</scope>
    <source>
        <strain evidence="2">RS5133</strain>
    </source>
</reference>
<name>A0AAV5VXK4_9BILA</name>
<sequence>MVDPITGLPEVDDLSQEINCSLPLRPQSPLVRGSHLDKSVERPSRRINISSVNNDCIQPPAKRSELQGFVPPAFVVVHPRERFEHIVDAIQHVIDGDGQFLPDDELLSHHPPNLEQTKFSMSKKKLKLQFIDDVLDRFEDERWLYPDLFARKRKLWHKSVDRSVKFIDKFLHKHPTLGEYIRLHNAEQRIAKTAADCSSGPKKKNRKANNNTVSDFLDTVSKLTLPAPTEKIPKKSAVMESKTLENTAAKKPTFGKKMELYGKEANGREKEEKKRDKKKTSYARGESEPASKKQKREKVDEDMEDGDVHKTHLRKKGAGEAPTLSYPDTAGPDLENNSSLKLLPKEEKTYTPDVVDDSLGKGTEVVQIMSATSRGGIEKEMRNEEDIGKKMDVYCRIGDEEEIAVSRKKSDNGERVRKLSAVTPMIPSGLDDGMETDDEEWEPTGNERELAVCDPLVVQSTPSSIVSQSHSLCSVNSSLLGSPNASFSSQSSSLIACSSISSFNAPSSILPSSLSLLSHSFATATQTQNEAEKDKSEKREKTKMATSSGPRVRPTFGKRK</sequence>
<evidence type="ECO:0000256" key="1">
    <source>
        <dbReference type="SAM" id="MobiDB-lite"/>
    </source>
</evidence>
<dbReference type="EMBL" id="BTSY01000004">
    <property type="protein sequence ID" value="GMT24275.1"/>
    <property type="molecule type" value="Genomic_DNA"/>
</dbReference>
<comment type="caution">
    <text evidence="2">The sequence shown here is derived from an EMBL/GenBank/DDBJ whole genome shotgun (WGS) entry which is preliminary data.</text>
</comment>
<proteinExistence type="predicted"/>
<dbReference type="AlphaFoldDB" id="A0AAV5VXK4"/>
<feature type="compositionally biased region" description="Basic and acidic residues" evidence="1">
    <location>
        <begin position="256"/>
        <end position="274"/>
    </location>
</feature>
<organism evidence="2 3">
    <name type="scientific">Pristionchus fissidentatus</name>
    <dbReference type="NCBI Taxonomy" id="1538716"/>
    <lineage>
        <taxon>Eukaryota</taxon>
        <taxon>Metazoa</taxon>
        <taxon>Ecdysozoa</taxon>
        <taxon>Nematoda</taxon>
        <taxon>Chromadorea</taxon>
        <taxon>Rhabditida</taxon>
        <taxon>Rhabditina</taxon>
        <taxon>Diplogasteromorpha</taxon>
        <taxon>Diplogasteroidea</taxon>
        <taxon>Neodiplogasteridae</taxon>
        <taxon>Pristionchus</taxon>
    </lineage>
</organism>
<feature type="region of interest" description="Disordered" evidence="1">
    <location>
        <begin position="406"/>
        <end position="446"/>
    </location>
</feature>
<protein>
    <submittedName>
        <fullName evidence="2">Uncharacterized protein</fullName>
    </submittedName>
</protein>
<keyword evidence="3" id="KW-1185">Reference proteome</keyword>
<feature type="compositionally biased region" description="Basic and acidic residues" evidence="1">
    <location>
        <begin position="530"/>
        <end position="543"/>
    </location>
</feature>
<feature type="compositionally biased region" description="Basic and acidic residues" evidence="1">
    <location>
        <begin position="406"/>
        <end position="417"/>
    </location>
</feature>
<evidence type="ECO:0000313" key="2">
    <source>
        <dbReference type="EMBL" id="GMT24275.1"/>
    </source>
</evidence>
<feature type="region of interest" description="Disordered" evidence="1">
    <location>
        <begin position="194"/>
        <end position="213"/>
    </location>
</feature>